<dbReference type="Gene3D" id="1.20.58.1950">
    <property type="match status" value="1"/>
</dbReference>
<organism evidence="3 4">
    <name type="scientific">Clostridium amylolyticum</name>
    <dbReference type="NCBI Taxonomy" id="1121298"/>
    <lineage>
        <taxon>Bacteria</taxon>
        <taxon>Bacillati</taxon>
        <taxon>Bacillota</taxon>
        <taxon>Clostridia</taxon>
        <taxon>Eubacteriales</taxon>
        <taxon>Clostridiaceae</taxon>
        <taxon>Clostridium</taxon>
    </lineage>
</organism>
<dbReference type="Gene3D" id="1.20.890.100">
    <property type="match status" value="1"/>
</dbReference>
<dbReference type="STRING" id="1121298.SAMN05444401_0180"/>
<dbReference type="Pfam" id="PF03123">
    <property type="entry name" value="CAT_RBD"/>
    <property type="match status" value="1"/>
</dbReference>
<dbReference type="InterPro" id="IPR004341">
    <property type="entry name" value="CAT_RNA-bd_dom"/>
</dbReference>
<feature type="domain" description="PRD" evidence="2">
    <location>
        <begin position="74"/>
        <end position="179"/>
    </location>
</feature>
<dbReference type="SUPFAM" id="SSF50151">
    <property type="entry name" value="SacY-like RNA-binding domain"/>
    <property type="match status" value="1"/>
</dbReference>
<protein>
    <submittedName>
        <fullName evidence="3">Transcriptional antiterminator, BglG family</fullName>
    </submittedName>
</protein>
<evidence type="ECO:0000259" key="2">
    <source>
        <dbReference type="PROSITE" id="PS51372"/>
    </source>
</evidence>
<dbReference type="AlphaFoldDB" id="A0A1M6NEL2"/>
<dbReference type="PROSITE" id="PS51372">
    <property type="entry name" value="PRD_2"/>
    <property type="match status" value="2"/>
</dbReference>
<gene>
    <name evidence="3" type="ORF">SAMN05444401_0180</name>
</gene>
<accession>A0A1M6NEL2</accession>
<dbReference type="InterPro" id="IPR050661">
    <property type="entry name" value="BglG_antiterminators"/>
</dbReference>
<dbReference type="InterPro" id="IPR011608">
    <property type="entry name" value="PRD"/>
</dbReference>
<name>A0A1M6NEL2_9CLOT</name>
<keyword evidence="1" id="KW-0677">Repeat</keyword>
<dbReference type="InterPro" id="IPR036634">
    <property type="entry name" value="PRD_sf"/>
</dbReference>
<dbReference type="NCBIfam" id="NF047357">
    <property type="entry name" value="antiterm_GlcT"/>
    <property type="match status" value="1"/>
</dbReference>
<dbReference type="Pfam" id="PF00874">
    <property type="entry name" value="PRD"/>
    <property type="match status" value="2"/>
</dbReference>
<dbReference type="PANTHER" id="PTHR30185">
    <property type="entry name" value="CRYPTIC BETA-GLUCOSIDE BGL OPERON ANTITERMINATOR"/>
    <property type="match status" value="1"/>
</dbReference>
<keyword evidence="4" id="KW-1185">Reference proteome</keyword>
<dbReference type="Gene3D" id="2.30.24.10">
    <property type="entry name" value="CAT RNA-binding domain"/>
    <property type="match status" value="1"/>
</dbReference>
<dbReference type="RefSeq" id="WP_073011976.1">
    <property type="nucleotide sequence ID" value="NZ_FQZO01000011.1"/>
</dbReference>
<dbReference type="OrthoDB" id="9813552at2"/>
<dbReference type="SUPFAM" id="SSF63520">
    <property type="entry name" value="PTS-regulatory domain, PRD"/>
    <property type="match status" value="2"/>
</dbReference>
<dbReference type="GO" id="GO:0006355">
    <property type="term" value="P:regulation of DNA-templated transcription"/>
    <property type="evidence" value="ECO:0007669"/>
    <property type="project" value="InterPro"/>
</dbReference>
<feature type="domain" description="PRD" evidence="2">
    <location>
        <begin position="180"/>
        <end position="282"/>
    </location>
</feature>
<dbReference type="InterPro" id="IPR036650">
    <property type="entry name" value="CAT_RNA-bd_dom_sf"/>
</dbReference>
<evidence type="ECO:0000313" key="3">
    <source>
        <dbReference type="EMBL" id="SHJ94093.1"/>
    </source>
</evidence>
<dbReference type="GO" id="GO:0003723">
    <property type="term" value="F:RNA binding"/>
    <property type="evidence" value="ECO:0007669"/>
    <property type="project" value="InterPro"/>
</dbReference>
<dbReference type="PANTHER" id="PTHR30185:SF16">
    <property type="entry name" value="PROTEIN GLCT"/>
    <property type="match status" value="1"/>
</dbReference>
<evidence type="ECO:0000313" key="4">
    <source>
        <dbReference type="Proteomes" id="UP000184080"/>
    </source>
</evidence>
<reference evidence="3 4" key="1">
    <citation type="submission" date="2016-11" db="EMBL/GenBank/DDBJ databases">
        <authorList>
            <person name="Jaros S."/>
            <person name="Januszkiewicz K."/>
            <person name="Wedrychowicz H."/>
        </authorList>
    </citation>
    <scope>NUCLEOTIDE SEQUENCE [LARGE SCALE GENOMIC DNA]</scope>
    <source>
        <strain evidence="3 4">DSM 21864</strain>
    </source>
</reference>
<dbReference type="Proteomes" id="UP000184080">
    <property type="component" value="Unassembled WGS sequence"/>
</dbReference>
<dbReference type="SMART" id="SM01061">
    <property type="entry name" value="CAT_RBD"/>
    <property type="match status" value="1"/>
</dbReference>
<sequence>MEGITLTEKSSVIKSFNNNVVLVSYKGMETILFAKGIGFGKRMGDVIPENTVVEKIFNLQDKQNAKNFTTIIQDVDNSIVGLIEEVIYFISYELGEELSENIHVSLTDHISFAIKRLQRGEAIENPFLIETETLYKDEYSIAKKAAEKLEKAISIKIPEGEIGFIALYIHSARHKGTLSNTLQYNYIFKDVLNLIEKDMHIKVDKKSLDYARFITHVRFTIERITKEIPLNNDLLYIIKEKYPVAFNTAFKVGKLIERALKKAISEDEVAYLAMHLERFKRN</sequence>
<proteinExistence type="predicted"/>
<dbReference type="Gene3D" id="1.10.1790.10">
    <property type="entry name" value="PRD domain"/>
    <property type="match status" value="1"/>
</dbReference>
<dbReference type="EMBL" id="FQZO01000011">
    <property type="protein sequence ID" value="SHJ94093.1"/>
    <property type="molecule type" value="Genomic_DNA"/>
</dbReference>
<evidence type="ECO:0000256" key="1">
    <source>
        <dbReference type="ARBA" id="ARBA00022737"/>
    </source>
</evidence>